<evidence type="ECO:0000313" key="6">
    <source>
        <dbReference type="Proteomes" id="UP000241203"/>
    </source>
</evidence>
<evidence type="ECO:0000256" key="1">
    <source>
        <dbReference type="SAM" id="MobiDB-lite"/>
    </source>
</evidence>
<evidence type="ECO:0000313" key="4">
    <source>
        <dbReference type="EMBL" id="PSL37658.1"/>
    </source>
</evidence>
<dbReference type="AlphaFoldDB" id="A0A2P8GUL8"/>
<reference evidence="5 7" key="2">
    <citation type="submission" date="2018-12" db="EMBL/GenBank/DDBJ databases">
        <authorList>
            <person name="hu s."/>
            <person name="Xu Y."/>
            <person name="Xu B."/>
            <person name="Li F."/>
        </authorList>
    </citation>
    <scope>NUCLEOTIDE SEQUENCE [LARGE SCALE GENOMIC DNA]</scope>
    <source>
        <strain evidence="5 7">KSW2-17</strain>
    </source>
</reference>
<reference evidence="4 6" key="1">
    <citation type="submission" date="2018-03" db="EMBL/GenBank/DDBJ databases">
        <title>Genomic Encyclopedia of Archaeal and Bacterial Type Strains, Phase II (KMG-II): from individual species to whole genera.</title>
        <authorList>
            <person name="Goeker M."/>
        </authorList>
    </citation>
    <scope>NUCLEOTIDE SEQUENCE [LARGE SCALE GENOMIC DNA]</scope>
    <source>
        <strain evidence="4 6">DSM 21548</strain>
    </source>
</reference>
<dbReference type="Proteomes" id="UP000241203">
    <property type="component" value="Unassembled WGS sequence"/>
</dbReference>
<organism evidence="4 6">
    <name type="scientific">Labedella gwakjiensis</name>
    <dbReference type="NCBI Taxonomy" id="390269"/>
    <lineage>
        <taxon>Bacteria</taxon>
        <taxon>Bacillati</taxon>
        <taxon>Actinomycetota</taxon>
        <taxon>Actinomycetes</taxon>
        <taxon>Micrococcales</taxon>
        <taxon>Microbacteriaceae</taxon>
        <taxon>Labedella</taxon>
    </lineage>
</organism>
<dbReference type="EMBL" id="RZGY01000001">
    <property type="protein sequence ID" value="RUQ87747.1"/>
    <property type="molecule type" value="Genomic_DNA"/>
</dbReference>
<evidence type="ECO:0000256" key="2">
    <source>
        <dbReference type="SAM" id="Phobius"/>
    </source>
</evidence>
<feature type="transmembrane region" description="Helical" evidence="2">
    <location>
        <begin position="210"/>
        <end position="228"/>
    </location>
</feature>
<feature type="region of interest" description="Disordered" evidence="1">
    <location>
        <begin position="236"/>
        <end position="265"/>
    </location>
</feature>
<dbReference type="OrthoDB" id="5021854at2"/>
<feature type="signal peptide" evidence="3">
    <location>
        <begin position="1"/>
        <end position="29"/>
    </location>
</feature>
<feature type="chain" id="PRO_5015197541" evidence="3">
    <location>
        <begin position="30"/>
        <end position="265"/>
    </location>
</feature>
<keyword evidence="3" id="KW-0732">Signal</keyword>
<evidence type="ECO:0000313" key="7">
    <source>
        <dbReference type="Proteomes" id="UP000268291"/>
    </source>
</evidence>
<keyword evidence="7" id="KW-1185">Reference proteome</keyword>
<keyword evidence="2" id="KW-0472">Membrane</keyword>
<dbReference type="RefSeq" id="WP_106562774.1">
    <property type="nucleotide sequence ID" value="NZ_PYAU01000001.1"/>
</dbReference>
<sequence>MSGAIRGLTVVSAGVLVGGLSLLATSAQAAFQPVPETGDPGRLVLLSDPYPAEFLDLQPGVVRYWQVTATIEGATQASLVLEVRKDGELVERPDGLVMTIERCDTAWTGVPDAPQCAAGRAAVASATPDDDYTTSSPVFDLDGVDADGTHLLVALSLVAEDSGDETLMGLEGDMGLGLTAAAVDPVTPEEPGRPSPPPGGGLAVTGVDPLGLILAAFGAVGLGAALLVSRARRSPALRTVGSEGASQLARPGNPARSGNTEERER</sequence>
<keyword evidence="2" id="KW-1133">Transmembrane helix</keyword>
<keyword evidence="2" id="KW-0812">Transmembrane</keyword>
<evidence type="ECO:0000313" key="5">
    <source>
        <dbReference type="EMBL" id="RUQ87747.1"/>
    </source>
</evidence>
<evidence type="ECO:0000256" key="3">
    <source>
        <dbReference type="SAM" id="SignalP"/>
    </source>
</evidence>
<name>A0A2P8GUL8_9MICO</name>
<gene>
    <name evidence="4" type="ORF">CLV49_1265</name>
    <name evidence="5" type="ORF">ELQ93_12875</name>
</gene>
<dbReference type="Proteomes" id="UP000268291">
    <property type="component" value="Unassembled WGS sequence"/>
</dbReference>
<proteinExistence type="predicted"/>
<comment type="caution">
    <text evidence="4">The sequence shown here is derived from an EMBL/GenBank/DDBJ whole genome shotgun (WGS) entry which is preliminary data.</text>
</comment>
<protein>
    <submittedName>
        <fullName evidence="4">Uncharacterized protein</fullName>
    </submittedName>
</protein>
<accession>A0A2P8GUL8</accession>
<dbReference type="EMBL" id="PYAU01000001">
    <property type="protein sequence ID" value="PSL37658.1"/>
    <property type="molecule type" value="Genomic_DNA"/>
</dbReference>